<reference evidence="1 2" key="1">
    <citation type="submission" date="2018-06" db="EMBL/GenBank/DDBJ databases">
        <title>Genomic Encyclopedia of Type Strains, Phase IV (KMG-IV): sequencing the most valuable type-strain genomes for metagenomic binning, comparative biology and taxonomic classification.</title>
        <authorList>
            <person name="Goeker M."/>
        </authorList>
    </citation>
    <scope>NUCLEOTIDE SEQUENCE [LARGE SCALE GENOMIC DNA]</scope>
    <source>
        <strain evidence="1 2">DSM 44599</strain>
    </source>
</reference>
<organism evidence="1 2">
    <name type="scientific">Nocardia puris</name>
    <dbReference type="NCBI Taxonomy" id="208602"/>
    <lineage>
        <taxon>Bacteria</taxon>
        <taxon>Bacillati</taxon>
        <taxon>Actinomycetota</taxon>
        <taxon>Actinomycetes</taxon>
        <taxon>Mycobacteriales</taxon>
        <taxon>Nocardiaceae</taxon>
        <taxon>Nocardia</taxon>
    </lineage>
</organism>
<dbReference type="AlphaFoldDB" id="A0A366DMK5"/>
<gene>
    <name evidence="1" type="ORF">DFR74_10422</name>
</gene>
<proteinExistence type="predicted"/>
<sequence>MEVNDLRFLVAREGAPDLLIVGFVHALSSHPRPRTPVTQFQEIGSADLLADGALPYAVVVVDHDAPVDSVDRGSRSQYRSILRLGVRWYVQPAELVEKEWVLHSDRFAAGATSVQLPSAVREAMAAVADDVPAAVRVHDYSLSEERRRAPRR</sequence>
<comment type="caution">
    <text evidence="1">The sequence shown here is derived from an EMBL/GenBank/DDBJ whole genome shotgun (WGS) entry which is preliminary data.</text>
</comment>
<dbReference type="STRING" id="1210090.GCA_001613185_00917"/>
<name>A0A366DMK5_9NOCA</name>
<dbReference type="EMBL" id="QNRE01000004">
    <property type="protein sequence ID" value="RBO91320.1"/>
    <property type="molecule type" value="Genomic_DNA"/>
</dbReference>
<dbReference type="RefSeq" id="WP_147265801.1">
    <property type="nucleotide sequence ID" value="NZ_QNRE01000004.1"/>
</dbReference>
<protein>
    <submittedName>
        <fullName evidence="1">Uncharacterized protein</fullName>
    </submittedName>
</protein>
<evidence type="ECO:0000313" key="2">
    <source>
        <dbReference type="Proteomes" id="UP000252586"/>
    </source>
</evidence>
<evidence type="ECO:0000313" key="1">
    <source>
        <dbReference type="EMBL" id="RBO91320.1"/>
    </source>
</evidence>
<keyword evidence="2" id="KW-1185">Reference proteome</keyword>
<accession>A0A366DMK5</accession>
<dbReference type="Proteomes" id="UP000252586">
    <property type="component" value="Unassembled WGS sequence"/>
</dbReference>